<evidence type="ECO:0000313" key="2">
    <source>
        <dbReference type="EMBL" id="EDV25911.1"/>
    </source>
</evidence>
<dbReference type="Proteomes" id="UP000009022">
    <property type="component" value="Unassembled WGS sequence"/>
</dbReference>
<evidence type="ECO:0000259" key="1">
    <source>
        <dbReference type="Pfam" id="PF11838"/>
    </source>
</evidence>
<dbReference type="InterPro" id="IPR024571">
    <property type="entry name" value="ERAP1-like_C_dom"/>
</dbReference>
<evidence type="ECO:0000313" key="3">
    <source>
        <dbReference type="Proteomes" id="UP000009022"/>
    </source>
</evidence>
<dbReference type="InParanoid" id="B3RUZ3"/>
<dbReference type="HOGENOM" id="CLU_1557277_0_0_1"/>
<feature type="domain" description="ERAP1-like C-terminal" evidence="1">
    <location>
        <begin position="2"/>
        <end position="126"/>
    </location>
</feature>
<organism evidence="2 3">
    <name type="scientific">Trichoplax adhaerens</name>
    <name type="common">Trichoplax reptans</name>
    <dbReference type="NCBI Taxonomy" id="10228"/>
    <lineage>
        <taxon>Eukaryota</taxon>
        <taxon>Metazoa</taxon>
        <taxon>Placozoa</taxon>
        <taxon>Uniplacotomia</taxon>
        <taxon>Trichoplacea</taxon>
        <taxon>Trichoplacidae</taxon>
        <taxon>Trichoplax</taxon>
    </lineage>
</organism>
<sequence>MGPKAFNHLWNKLNVTHRVLIRRDIIKALAQAQKPWLLNTYLHKALHDKLMSSSEKEMVFDNVAATSVGKLLPWEFLKRDFQTFYSIYKSTGSLSTLGRLVHNSVKRFDNKMKYMEMTTFFDKHPDLIRHKNGVLNSIHRNIQWLQKHEGAIVDWCKGHMKSMNSMQSMQCI</sequence>
<dbReference type="KEGG" id="tad:TRIADDRAFT_55466"/>
<dbReference type="RefSeq" id="XP_002111944.1">
    <property type="nucleotide sequence ID" value="XM_002111908.1"/>
</dbReference>
<dbReference type="EMBL" id="DS985244">
    <property type="protein sequence ID" value="EDV25911.1"/>
    <property type="molecule type" value="Genomic_DNA"/>
</dbReference>
<proteinExistence type="predicted"/>
<dbReference type="Gene3D" id="1.25.50.20">
    <property type="match status" value="1"/>
</dbReference>
<keyword evidence="3" id="KW-1185">Reference proteome</keyword>
<reference evidence="2 3" key="1">
    <citation type="journal article" date="2008" name="Nature">
        <title>The Trichoplax genome and the nature of placozoans.</title>
        <authorList>
            <person name="Srivastava M."/>
            <person name="Begovic E."/>
            <person name="Chapman J."/>
            <person name="Putnam N.H."/>
            <person name="Hellsten U."/>
            <person name="Kawashima T."/>
            <person name="Kuo A."/>
            <person name="Mitros T."/>
            <person name="Salamov A."/>
            <person name="Carpenter M.L."/>
            <person name="Signorovitch A.Y."/>
            <person name="Moreno M.A."/>
            <person name="Kamm K."/>
            <person name="Grimwood J."/>
            <person name="Schmutz J."/>
            <person name="Shapiro H."/>
            <person name="Grigoriev I.V."/>
            <person name="Buss L.W."/>
            <person name="Schierwater B."/>
            <person name="Dellaporta S.L."/>
            <person name="Rokhsar D.S."/>
        </authorList>
    </citation>
    <scope>NUCLEOTIDE SEQUENCE [LARGE SCALE GENOMIC DNA]</scope>
    <source>
        <strain evidence="2 3">Grell-BS-1999</strain>
    </source>
</reference>
<accession>B3RUZ3</accession>
<protein>
    <recommendedName>
        <fullName evidence="1">ERAP1-like C-terminal domain-containing protein</fullName>
    </recommendedName>
</protein>
<gene>
    <name evidence="2" type="ORF">TRIADDRAFT_55466</name>
</gene>
<dbReference type="CTD" id="6752651"/>
<dbReference type="PhylomeDB" id="B3RUZ3"/>
<name>B3RUZ3_TRIAD</name>
<dbReference type="Pfam" id="PF11838">
    <property type="entry name" value="ERAP1_C"/>
    <property type="match status" value="1"/>
</dbReference>
<dbReference type="AlphaFoldDB" id="B3RUZ3"/>
<dbReference type="GeneID" id="6752651"/>